<evidence type="ECO:0000313" key="1">
    <source>
        <dbReference type="EMBL" id="GAB63570.1"/>
    </source>
</evidence>
<protein>
    <recommendedName>
        <fullName evidence="3">PIN domain-containing protein</fullName>
    </recommendedName>
</protein>
<keyword evidence="2" id="KW-1185">Reference proteome</keyword>
<sequence length="140" mass="16578">MLTNFIFIDTNIWYYAYVIPKRLEFVKIHNRAVQFLTEKLEDANLIIAITTHQIAEILDVLRKSNLSVNIRKDILESFKTPKFHIVNLTIELIEASFYKSLSSDIHIYDYLCAYLWQILLQKFFLLMTTSNMNTSRLLPE</sequence>
<comment type="caution">
    <text evidence="1">The sequence shown here is derived from an EMBL/GenBank/DDBJ whole genome shotgun (WGS) entry which is preliminary data.</text>
</comment>
<dbReference type="EMBL" id="BAFH01000004">
    <property type="protein sequence ID" value="GAB63570.1"/>
    <property type="molecule type" value="Genomic_DNA"/>
</dbReference>
<reference evidence="1 2" key="1">
    <citation type="journal article" date="2012" name="FEBS Lett.">
        <title>Anammox organism KSU-1 expresses a NirK-type copper-containing nitrite reductase instead of a NirS-type with cytochrome cd1.</title>
        <authorList>
            <person name="Hira D."/>
            <person name="Toh H."/>
            <person name="Migita C.T."/>
            <person name="Okubo H."/>
            <person name="Nishiyama T."/>
            <person name="Hattori M."/>
            <person name="Furukawa K."/>
            <person name="Fujii T."/>
        </authorList>
    </citation>
    <scope>NUCLEOTIDE SEQUENCE [LARGE SCALE GENOMIC DNA]</scope>
</reference>
<dbReference type="AlphaFoldDB" id="I3IPC5"/>
<evidence type="ECO:0000313" key="2">
    <source>
        <dbReference type="Proteomes" id="UP000002985"/>
    </source>
</evidence>
<name>I3IPC5_9BACT</name>
<proteinExistence type="predicted"/>
<dbReference type="SUPFAM" id="SSF88723">
    <property type="entry name" value="PIN domain-like"/>
    <property type="match status" value="1"/>
</dbReference>
<dbReference type="InterPro" id="IPR029060">
    <property type="entry name" value="PIN-like_dom_sf"/>
</dbReference>
<organism evidence="1 2">
    <name type="scientific">Candidatus Jettenia caeni</name>
    <dbReference type="NCBI Taxonomy" id="247490"/>
    <lineage>
        <taxon>Bacteria</taxon>
        <taxon>Pseudomonadati</taxon>
        <taxon>Planctomycetota</taxon>
        <taxon>Candidatus Brocadiia</taxon>
        <taxon>Candidatus Brocadiales</taxon>
        <taxon>Candidatus Brocadiaceae</taxon>
        <taxon>Candidatus Jettenia</taxon>
    </lineage>
</organism>
<dbReference type="Gene3D" id="3.40.50.1010">
    <property type="entry name" value="5'-nuclease"/>
    <property type="match status" value="1"/>
</dbReference>
<gene>
    <name evidence="1" type="ORF">KSU1_D0261</name>
</gene>
<accession>I3IPC5</accession>
<dbReference type="Proteomes" id="UP000002985">
    <property type="component" value="Unassembled WGS sequence"/>
</dbReference>
<evidence type="ECO:0008006" key="3">
    <source>
        <dbReference type="Google" id="ProtNLM"/>
    </source>
</evidence>